<evidence type="ECO:0000313" key="7">
    <source>
        <dbReference type="Proteomes" id="UP001596442"/>
    </source>
</evidence>
<keyword evidence="4" id="KW-0175">Coiled coil</keyword>
<feature type="compositionally biased region" description="Low complexity" evidence="5">
    <location>
        <begin position="21"/>
        <end position="37"/>
    </location>
</feature>
<reference evidence="6 7" key="1">
    <citation type="journal article" date="2019" name="Int. J. Syst. Evol. Microbiol.">
        <title>The Global Catalogue of Microorganisms (GCM) 10K type strain sequencing project: providing services to taxonomists for standard genome sequencing and annotation.</title>
        <authorList>
            <consortium name="The Broad Institute Genomics Platform"/>
            <consortium name="The Broad Institute Genome Sequencing Center for Infectious Disease"/>
            <person name="Wu L."/>
            <person name="Ma J."/>
        </authorList>
    </citation>
    <scope>NUCLEOTIDE SEQUENCE [LARGE SCALE GENOMIC DNA]</scope>
    <source>
        <strain evidence="6 7">CGMCC 1.3239</strain>
    </source>
</reference>
<comment type="similarity">
    <text evidence="1">Belongs to the bacterial solute-binding protein 9 family.</text>
</comment>
<evidence type="ECO:0000256" key="4">
    <source>
        <dbReference type="SAM" id="Coils"/>
    </source>
</evidence>
<gene>
    <name evidence="6" type="ORF">ACFQEU_10520</name>
</gene>
<dbReference type="Proteomes" id="UP001596442">
    <property type="component" value="Unassembled WGS sequence"/>
</dbReference>
<dbReference type="AlphaFoldDB" id="A0ABD5SBC7"/>
<keyword evidence="3" id="KW-0732">Signal</keyword>
<organism evidence="6 7">
    <name type="scientific">Halorubrum tibetense</name>
    <dbReference type="NCBI Taxonomy" id="175631"/>
    <lineage>
        <taxon>Archaea</taxon>
        <taxon>Methanobacteriati</taxon>
        <taxon>Methanobacteriota</taxon>
        <taxon>Stenosarchaea group</taxon>
        <taxon>Halobacteria</taxon>
        <taxon>Halobacteriales</taxon>
        <taxon>Haloferacaceae</taxon>
        <taxon>Halorubrum</taxon>
    </lineage>
</organism>
<evidence type="ECO:0000256" key="1">
    <source>
        <dbReference type="ARBA" id="ARBA00011028"/>
    </source>
</evidence>
<dbReference type="Pfam" id="PF01297">
    <property type="entry name" value="ZnuA"/>
    <property type="match status" value="1"/>
</dbReference>
<sequence>MTDLRDETSRRGSRRNDRSPSGRAGSTGSTGSASSAESGDRTLSRRAALGGIAGATVAVGSTLGLAGCLGEDPQGSGSDGNAGEDDDRPTVFATMPAVWDFVRQVAGDNIEAIDLVPVGEHGHDWNPEPGTVQELDRADGFVYLRDFSSWQDDAAEQLADADVVVVEASEGIDFFDSPAEDNDEHWWMDPIECQTGVENVADGLAEIDPDNAEEYAENAADFNEELQELHEDFEAIVDRAELNELVVGTHDSFQWWNRRYGLDIYSPVGTSPDDAASPGDVQEIEELIAEFGIGHVLYDVGEPGQLAASLADETETTVLPLSPVETQIDGTPPIGGDLTMESDWGYIDHFREINLPSIATALRAD</sequence>
<feature type="region of interest" description="Disordered" evidence="5">
    <location>
        <begin position="70"/>
        <end position="89"/>
    </location>
</feature>
<name>A0ABD5SBC7_9EURY</name>
<evidence type="ECO:0000313" key="6">
    <source>
        <dbReference type="EMBL" id="MFC6753894.1"/>
    </source>
</evidence>
<dbReference type="InterPro" id="IPR006127">
    <property type="entry name" value="ZnuA-like"/>
</dbReference>
<evidence type="ECO:0000256" key="2">
    <source>
        <dbReference type="ARBA" id="ARBA00022448"/>
    </source>
</evidence>
<dbReference type="RefSeq" id="WP_379781902.1">
    <property type="nucleotide sequence ID" value="NZ_JBHSWW010000159.1"/>
</dbReference>
<feature type="coiled-coil region" evidence="4">
    <location>
        <begin position="212"/>
        <end position="243"/>
    </location>
</feature>
<comment type="caution">
    <text evidence="6">The sequence shown here is derived from an EMBL/GenBank/DDBJ whole genome shotgun (WGS) entry which is preliminary data.</text>
</comment>
<evidence type="ECO:0000256" key="5">
    <source>
        <dbReference type="SAM" id="MobiDB-lite"/>
    </source>
</evidence>
<dbReference type="PANTHER" id="PTHR42953">
    <property type="entry name" value="HIGH-AFFINITY ZINC UPTAKE SYSTEM PROTEIN ZNUA-RELATED"/>
    <property type="match status" value="1"/>
</dbReference>
<keyword evidence="2" id="KW-0813">Transport</keyword>
<dbReference type="SUPFAM" id="SSF53807">
    <property type="entry name" value="Helical backbone' metal receptor"/>
    <property type="match status" value="1"/>
</dbReference>
<dbReference type="Gene3D" id="3.40.50.1980">
    <property type="entry name" value="Nitrogenase molybdenum iron protein domain"/>
    <property type="match status" value="2"/>
</dbReference>
<dbReference type="EMBL" id="JBHSWW010000159">
    <property type="protein sequence ID" value="MFC6753894.1"/>
    <property type="molecule type" value="Genomic_DNA"/>
</dbReference>
<protein>
    <submittedName>
        <fullName evidence="6">Metal ABC transporter substrate-binding protein</fullName>
    </submittedName>
</protein>
<dbReference type="PANTHER" id="PTHR42953:SF3">
    <property type="entry name" value="HIGH-AFFINITY ZINC UPTAKE SYSTEM PROTEIN ZNUA"/>
    <property type="match status" value="1"/>
</dbReference>
<keyword evidence="7" id="KW-1185">Reference proteome</keyword>
<feature type="compositionally biased region" description="Basic and acidic residues" evidence="5">
    <location>
        <begin position="1"/>
        <end position="20"/>
    </location>
</feature>
<proteinExistence type="inferred from homology"/>
<accession>A0ABD5SBC7</accession>
<dbReference type="InterPro" id="IPR050492">
    <property type="entry name" value="Bact_metal-bind_prot9"/>
</dbReference>
<feature type="region of interest" description="Disordered" evidence="5">
    <location>
        <begin position="1"/>
        <end position="42"/>
    </location>
</feature>
<evidence type="ECO:0000256" key="3">
    <source>
        <dbReference type="ARBA" id="ARBA00022729"/>
    </source>
</evidence>